<name>A0A4Z0V7E4_9BACT</name>
<dbReference type="Proteomes" id="UP000297635">
    <property type="component" value="Unassembled WGS sequence"/>
</dbReference>
<comment type="catalytic activity">
    <reaction evidence="1 5 6">
        <text>[protein]-peptidylproline (omega=180) = [protein]-peptidylproline (omega=0)</text>
        <dbReference type="Rhea" id="RHEA:16237"/>
        <dbReference type="Rhea" id="RHEA-COMP:10747"/>
        <dbReference type="Rhea" id="RHEA-COMP:10748"/>
        <dbReference type="ChEBI" id="CHEBI:83833"/>
        <dbReference type="ChEBI" id="CHEBI:83834"/>
        <dbReference type="EC" id="5.2.1.8"/>
    </reaction>
</comment>
<dbReference type="InterPro" id="IPR036944">
    <property type="entry name" value="PPIase_FKBP_N_sf"/>
</dbReference>
<evidence type="ECO:0000256" key="6">
    <source>
        <dbReference type="RuleBase" id="RU003915"/>
    </source>
</evidence>
<dbReference type="Pfam" id="PF00254">
    <property type="entry name" value="FKBP_C"/>
    <property type="match status" value="1"/>
</dbReference>
<gene>
    <name evidence="9" type="ORF">EZ315_05435</name>
</gene>
<dbReference type="Pfam" id="PF01346">
    <property type="entry name" value="FKBP_N"/>
    <property type="match status" value="1"/>
</dbReference>
<keyword evidence="7" id="KW-0732">Signal</keyword>
<keyword evidence="4 5" id="KW-0413">Isomerase</keyword>
<dbReference type="InterPro" id="IPR046357">
    <property type="entry name" value="PPIase_dom_sf"/>
</dbReference>
<evidence type="ECO:0000256" key="2">
    <source>
        <dbReference type="ARBA" id="ARBA00006577"/>
    </source>
</evidence>
<dbReference type="PANTHER" id="PTHR43811">
    <property type="entry name" value="FKBP-TYPE PEPTIDYL-PROLYL CIS-TRANS ISOMERASE FKPA"/>
    <property type="match status" value="1"/>
</dbReference>
<evidence type="ECO:0000256" key="3">
    <source>
        <dbReference type="ARBA" id="ARBA00023110"/>
    </source>
</evidence>
<dbReference type="InterPro" id="IPR000774">
    <property type="entry name" value="PPIase_FKBP_N"/>
</dbReference>
<sequence length="303" mass="32271">MKKILAACGVAAALLGATSCGNSGSSASADKGFADSLSNYLGMTQGMRISADYATIPQEQKDALKKDDILRGFKQVIMTDTTQQGYLTGLSFGLQLAGQLYRYEQAGIPVDRAKVYEAYAKAFKTDSVSMDEMRDAQATFQMLAQQAQQKIMEYYQAQEEAAKAAKENSPEAKENKEKGAAYIQDAIKKDPSIKTTESGLAYKVVNEGTGEPVGKNGSAVVKYKGQLIDGTVFDSNDEGANLSPRGTVPGFGEGIAMMNKGAKYILYIPGELAYGVDGQQQAGIGPNATLIFEVEAIDVTPGK</sequence>
<feature type="domain" description="PPIase FKBP-type" evidence="8">
    <location>
        <begin position="216"/>
        <end position="300"/>
    </location>
</feature>
<keyword evidence="10" id="KW-1185">Reference proteome</keyword>
<comment type="similarity">
    <text evidence="2 6">Belongs to the FKBP-type PPIase family.</text>
</comment>
<dbReference type="PANTHER" id="PTHR43811:SF19">
    <property type="entry name" value="39 KDA FK506-BINDING NUCLEAR PROTEIN"/>
    <property type="match status" value="1"/>
</dbReference>
<evidence type="ECO:0000256" key="7">
    <source>
        <dbReference type="SAM" id="SignalP"/>
    </source>
</evidence>
<evidence type="ECO:0000313" key="10">
    <source>
        <dbReference type="Proteomes" id="UP000297635"/>
    </source>
</evidence>
<evidence type="ECO:0000256" key="4">
    <source>
        <dbReference type="ARBA" id="ARBA00023235"/>
    </source>
</evidence>
<dbReference type="RefSeq" id="WP_135471180.1">
    <property type="nucleotide sequence ID" value="NZ_CASCNC010000012.1"/>
</dbReference>
<dbReference type="SUPFAM" id="SSF54534">
    <property type="entry name" value="FKBP-like"/>
    <property type="match status" value="1"/>
</dbReference>
<evidence type="ECO:0000259" key="8">
    <source>
        <dbReference type="PROSITE" id="PS50059"/>
    </source>
</evidence>
<comment type="caution">
    <text evidence="9">The sequence shown here is derived from an EMBL/GenBank/DDBJ whole genome shotgun (WGS) entry which is preliminary data.</text>
</comment>
<dbReference type="EMBL" id="SJSA01000001">
    <property type="protein sequence ID" value="TGG40167.1"/>
    <property type="molecule type" value="Genomic_DNA"/>
</dbReference>
<keyword evidence="3 5" id="KW-0697">Rotamase</keyword>
<reference evidence="9 10" key="1">
    <citation type="submission" date="2019-02" db="EMBL/GenBank/DDBJ databases">
        <title>Isolation and identification of novel species under the genus Muribaculum.</title>
        <authorList>
            <person name="Miyake S."/>
            <person name="Ding Y."/>
            <person name="Low A."/>
            <person name="Soh M."/>
            <person name="Seedorf H."/>
        </authorList>
    </citation>
    <scope>NUCLEOTIDE SEQUENCE [LARGE SCALE GENOMIC DNA]</scope>
    <source>
        <strain evidence="9 10">TLL-A3</strain>
    </source>
</reference>
<dbReference type="InterPro" id="IPR001179">
    <property type="entry name" value="PPIase_FKBP_dom"/>
</dbReference>
<dbReference type="Gene3D" id="3.10.50.40">
    <property type="match status" value="1"/>
</dbReference>
<dbReference type="GO" id="GO:0006457">
    <property type="term" value="P:protein folding"/>
    <property type="evidence" value="ECO:0007669"/>
    <property type="project" value="InterPro"/>
</dbReference>
<dbReference type="Gene3D" id="1.10.287.460">
    <property type="entry name" value="Peptidyl-prolyl cis-trans isomerase, FKBP-type, N-terminal domain"/>
    <property type="match status" value="1"/>
</dbReference>
<evidence type="ECO:0000256" key="5">
    <source>
        <dbReference type="PROSITE-ProRule" id="PRU00277"/>
    </source>
</evidence>
<proteinExistence type="inferred from homology"/>
<dbReference type="PROSITE" id="PS50059">
    <property type="entry name" value="FKBP_PPIASE"/>
    <property type="match status" value="1"/>
</dbReference>
<organism evidence="9 10">
    <name type="scientific">Duncaniella freteri</name>
    <dbReference type="NCBI Taxonomy" id="2530391"/>
    <lineage>
        <taxon>Bacteria</taxon>
        <taxon>Pseudomonadati</taxon>
        <taxon>Bacteroidota</taxon>
        <taxon>Bacteroidia</taxon>
        <taxon>Bacteroidales</taxon>
        <taxon>Muribaculaceae</taxon>
        <taxon>Duncaniella</taxon>
    </lineage>
</organism>
<dbReference type="GeneID" id="82149229"/>
<evidence type="ECO:0000313" key="9">
    <source>
        <dbReference type="EMBL" id="TGG40167.1"/>
    </source>
</evidence>
<dbReference type="EC" id="5.2.1.8" evidence="6"/>
<feature type="chain" id="PRO_5021224240" description="Peptidyl-prolyl cis-trans isomerase" evidence="7">
    <location>
        <begin position="24"/>
        <end position="303"/>
    </location>
</feature>
<accession>A0A4Z0V7E4</accession>
<dbReference type="AlphaFoldDB" id="A0A4Z0V7E4"/>
<dbReference type="GO" id="GO:0003755">
    <property type="term" value="F:peptidyl-prolyl cis-trans isomerase activity"/>
    <property type="evidence" value="ECO:0007669"/>
    <property type="project" value="UniProtKB-UniRule"/>
</dbReference>
<dbReference type="PROSITE" id="PS51257">
    <property type="entry name" value="PROKAR_LIPOPROTEIN"/>
    <property type="match status" value="1"/>
</dbReference>
<evidence type="ECO:0000256" key="1">
    <source>
        <dbReference type="ARBA" id="ARBA00000971"/>
    </source>
</evidence>
<protein>
    <recommendedName>
        <fullName evidence="6">Peptidyl-prolyl cis-trans isomerase</fullName>
        <ecNumber evidence="6">5.2.1.8</ecNumber>
    </recommendedName>
</protein>
<feature type="signal peptide" evidence="7">
    <location>
        <begin position="1"/>
        <end position="23"/>
    </location>
</feature>